<keyword evidence="4" id="KW-1003">Cell membrane</keyword>
<keyword evidence="9 11" id="KW-1133">Transmembrane helix</keyword>
<dbReference type="CDD" id="cd12913">
    <property type="entry name" value="PDC1_MCP_like"/>
    <property type="match status" value="1"/>
</dbReference>
<reference evidence="13 14" key="1">
    <citation type="submission" date="2019-08" db="EMBL/GenBank/DDBJ databases">
        <title>In-depth cultivation of the pig gut microbiome towards novel bacterial diversity and tailored functional studies.</title>
        <authorList>
            <person name="Wylensek D."/>
            <person name="Hitch T.C.A."/>
            <person name="Clavel T."/>
        </authorList>
    </citation>
    <scope>NUCLEOTIDE SEQUENCE [LARGE SCALE GENOMIC DNA]</scope>
    <source>
        <strain evidence="13 14">WCA-693-APC-MOT-I</strain>
    </source>
</reference>
<dbReference type="CDD" id="cd18774">
    <property type="entry name" value="PDC2_HK_sensor"/>
    <property type="match status" value="1"/>
</dbReference>
<evidence type="ECO:0000256" key="9">
    <source>
        <dbReference type="ARBA" id="ARBA00022989"/>
    </source>
</evidence>
<proteinExistence type="predicted"/>
<keyword evidence="14" id="KW-1185">Reference proteome</keyword>
<organism evidence="13 14">
    <name type="scientific">Velocimicrobium porci</name>
    <dbReference type="NCBI Taxonomy" id="2606634"/>
    <lineage>
        <taxon>Bacteria</taxon>
        <taxon>Bacillati</taxon>
        <taxon>Bacillota</taxon>
        <taxon>Clostridia</taxon>
        <taxon>Lachnospirales</taxon>
        <taxon>Lachnospiraceae</taxon>
        <taxon>Velocimicrobium</taxon>
    </lineage>
</organism>
<evidence type="ECO:0000313" key="13">
    <source>
        <dbReference type="EMBL" id="MSS65013.1"/>
    </source>
</evidence>
<dbReference type="EMBL" id="VUMT01000048">
    <property type="protein sequence ID" value="MSS65013.1"/>
    <property type="molecule type" value="Genomic_DNA"/>
</dbReference>
<evidence type="ECO:0000256" key="1">
    <source>
        <dbReference type="ARBA" id="ARBA00000085"/>
    </source>
</evidence>
<dbReference type="Gene3D" id="6.10.340.10">
    <property type="match status" value="1"/>
</dbReference>
<evidence type="ECO:0000313" key="14">
    <source>
        <dbReference type="Proteomes" id="UP000482209"/>
    </source>
</evidence>
<dbReference type="PANTHER" id="PTHR45528">
    <property type="entry name" value="SENSOR HISTIDINE KINASE CPXA"/>
    <property type="match status" value="1"/>
</dbReference>
<accession>A0A6L5Y4G7</accession>
<dbReference type="EC" id="2.7.13.3" evidence="3"/>
<gene>
    <name evidence="13" type="ORF">FYJ58_14240</name>
</gene>
<comment type="subcellular location">
    <subcellularLocation>
        <location evidence="2">Cell membrane</location>
        <topology evidence="2">Multi-pass membrane protein</topology>
    </subcellularLocation>
</comment>
<dbReference type="GO" id="GO:0000155">
    <property type="term" value="F:phosphorelay sensor kinase activity"/>
    <property type="evidence" value="ECO:0007669"/>
    <property type="project" value="TreeGrafter"/>
</dbReference>
<evidence type="ECO:0000256" key="10">
    <source>
        <dbReference type="ARBA" id="ARBA00023136"/>
    </source>
</evidence>
<comment type="catalytic activity">
    <reaction evidence="1">
        <text>ATP + protein L-histidine = ADP + protein N-phospho-L-histidine.</text>
        <dbReference type="EC" id="2.7.13.3"/>
    </reaction>
</comment>
<dbReference type="InterPro" id="IPR029151">
    <property type="entry name" value="Sensor-like_sf"/>
</dbReference>
<protein>
    <recommendedName>
        <fullName evidence="3">histidine kinase</fullName>
        <ecNumber evidence="3">2.7.13.3</ecNumber>
    </recommendedName>
</protein>
<comment type="caution">
    <text evidence="13">The sequence shown here is derived from an EMBL/GenBank/DDBJ whole genome shotgun (WGS) entry which is preliminary data.</text>
</comment>
<evidence type="ECO:0000256" key="11">
    <source>
        <dbReference type="SAM" id="Phobius"/>
    </source>
</evidence>
<dbReference type="Gene3D" id="3.30.450.20">
    <property type="entry name" value="PAS domain"/>
    <property type="match status" value="2"/>
</dbReference>
<dbReference type="SUPFAM" id="SSF103190">
    <property type="entry name" value="Sensory domain-like"/>
    <property type="match status" value="1"/>
</dbReference>
<evidence type="ECO:0000256" key="8">
    <source>
        <dbReference type="ARBA" id="ARBA00022777"/>
    </source>
</evidence>
<keyword evidence="5" id="KW-0597">Phosphoprotein</keyword>
<dbReference type="InterPro" id="IPR033479">
    <property type="entry name" value="dCache_1"/>
</dbReference>
<feature type="transmembrane region" description="Helical" evidence="11">
    <location>
        <begin position="281"/>
        <end position="305"/>
    </location>
</feature>
<dbReference type="Pfam" id="PF02743">
    <property type="entry name" value="dCache_1"/>
    <property type="match status" value="1"/>
</dbReference>
<keyword evidence="10 11" id="KW-0472">Membrane</keyword>
<dbReference type="InterPro" id="IPR050398">
    <property type="entry name" value="HssS/ArlS-like"/>
</dbReference>
<dbReference type="GO" id="GO:0005886">
    <property type="term" value="C:plasma membrane"/>
    <property type="evidence" value="ECO:0007669"/>
    <property type="project" value="UniProtKB-SubCell"/>
</dbReference>
<name>A0A6L5Y4G7_9FIRM</name>
<evidence type="ECO:0000256" key="2">
    <source>
        <dbReference type="ARBA" id="ARBA00004651"/>
    </source>
</evidence>
<dbReference type="AlphaFoldDB" id="A0A6L5Y4G7"/>
<evidence type="ECO:0000256" key="5">
    <source>
        <dbReference type="ARBA" id="ARBA00022553"/>
    </source>
</evidence>
<feature type="domain" description="Cache" evidence="12">
    <location>
        <begin position="40"/>
        <end position="264"/>
    </location>
</feature>
<dbReference type="PANTHER" id="PTHR45528:SF10">
    <property type="entry name" value="METHYL-ACCEPTING CHEMOTAXIS PROTEIN"/>
    <property type="match status" value="1"/>
</dbReference>
<dbReference type="Proteomes" id="UP000482209">
    <property type="component" value="Unassembled WGS sequence"/>
</dbReference>
<evidence type="ECO:0000256" key="4">
    <source>
        <dbReference type="ARBA" id="ARBA00022475"/>
    </source>
</evidence>
<evidence type="ECO:0000256" key="3">
    <source>
        <dbReference type="ARBA" id="ARBA00012438"/>
    </source>
</evidence>
<keyword evidence="8" id="KW-0418">Kinase</keyword>
<evidence type="ECO:0000259" key="12">
    <source>
        <dbReference type="Pfam" id="PF02743"/>
    </source>
</evidence>
<keyword evidence="6" id="KW-0808">Transferase</keyword>
<evidence type="ECO:0000256" key="6">
    <source>
        <dbReference type="ARBA" id="ARBA00022679"/>
    </source>
</evidence>
<sequence length="409" mass="45727">MKSIRTKIIFIFLGVSMLCLISALGVAAKLSYNDMELVNNKANKQTTSLYSTKIEGWFEREASVLDSLEAIMESKNSPDNKTTFSYLSQIRDEKDSITDIYVAYESKLLINGSGNKLPDDYDCTARDWYKNVKEQNTRVYQSPYLDTGTGEMVITIAQPFEINGKFAGVIGMDLNIQSLFDTINELVDTSDGSYVFVLDSNENFILHPNSEFAATEQKSVNLSEVLEGNYKKGMDDFVAITDYDGAEKYLETSKVETNGWTVVLVTPASVYTQQTEQLLRAFGYLVLGVAVIIAIISVIVGNSIARPIVKMSKEIEKTKDFELQDTEEDKMHQRYRRRKDEIGKMVHAVGELRESLIEMVKELKTTSKVIDGKSTEVGDIIDVNLKSLDSVVATINEIAVGPMSRKSTS</sequence>
<evidence type="ECO:0000256" key="7">
    <source>
        <dbReference type="ARBA" id="ARBA00022692"/>
    </source>
</evidence>
<keyword evidence="7 11" id="KW-0812">Transmembrane</keyword>
<dbReference type="RefSeq" id="WP_154520368.1">
    <property type="nucleotide sequence ID" value="NZ_VUMT01000048.1"/>
</dbReference>